<feature type="transmembrane region" description="Helical" evidence="11">
    <location>
        <begin position="180"/>
        <end position="206"/>
    </location>
</feature>
<dbReference type="InterPro" id="IPR003838">
    <property type="entry name" value="ABC3_permease_C"/>
</dbReference>
<evidence type="ECO:0000256" key="8">
    <source>
        <dbReference type="ARBA" id="ARBA00023136"/>
    </source>
</evidence>
<comment type="caution">
    <text evidence="14">The sequence shown here is derived from an EMBL/GenBank/DDBJ whole genome shotgun (WGS) entry which is preliminary data.</text>
</comment>
<dbReference type="Proteomes" id="UP000237798">
    <property type="component" value="Unassembled WGS sequence"/>
</dbReference>
<evidence type="ECO:0000256" key="9">
    <source>
        <dbReference type="ARBA" id="ARBA00023306"/>
    </source>
</evidence>
<proteinExistence type="inferred from homology"/>
<evidence type="ECO:0000256" key="11">
    <source>
        <dbReference type="SAM" id="Phobius"/>
    </source>
</evidence>
<gene>
    <name evidence="14" type="primary">ftsX</name>
    <name evidence="14" type="ORF">CLLU_06650</name>
</gene>
<protein>
    <recommendedName>
        <fullName evidence="3 10">Cell division protein FtsX</fullName>
    </recommendedName>
</protein>
<comment type="subcellular location">
    <subcellularLocation>
        <location evidence="1">Cell membrane</location>
        <topology evidence="1">Multi-pass membrane protein</topology>
    </subcellularLocation>
</comment>
<evidence type="ECO:0000259" key="13">
    <source>
        <dbReference type="Pfam" id="PF18075"/>
    </source>
</evidence>
<feature type="transmembrane region" description="Helical" evidence="11">
    <location>
        <begin position="227"/>
        <end position="252"/>
    </location>
</feature>
<name>A0A2T0BR51_9CLOT</name>
<keyword evidence="8 10" id="KW-0472">Membrane</keyword>
<dbReference type="AlphaFoldDB" id="A0A2T0BR51"/>
<evidence type="ECO:0000256" key="6">
    <source>
        <dbReference type="ARBA" id="ARBA00022692"/>
    </source>
</evidence>
<reference evidence="14 15" key="1">
    <citation type="submission" date="2018-03" db="EMBL/GenBank/DDBJ databases">
        <title>Genome sequence of Clostridium luticellarii DSM 29923.</title>
        <authorList>
            <person name="Poehlein A."/>
            <person name="Daniel R."/>
        </authorList>
    </citation>
    <scope>NUCLEOTIDE SEQUENCE [LARGE SCALE GENOMIC DNA]</scope>
    <source>
        <strain evidence="14 15">DSM 29923</strain>
    </source>
</reference>
<evidence type="ECO:0000313" key="15">
    <source>
        <dbReference type="Proteomes" id="UP000237798"/>
    </source>
</evidence>
<keyword evidence="4 10" id="KW-1003">Cell membrane</keyword>
<evidence type="ECO:0000256" key="7">
    <source>
        <dbReference type="ARBA" id="ARBA00022989"/>
    </source>
</evidence>
<dbReference type="PANTHER" id="PTHR47755">
    <property type="entry name" value="CELL DIVISION PROTEIN FTSX"/>
    <property type="match status" value="1"/>
</dbReference>
<keyword evidence="6 11" id="KW-0812">Transmembrane</keyword>
<feature type="transmembrane region" description="Helical" evidence="11">
    <location>
        <begin position="272"/>
        <end position="298"/>
    </location>
</feature>
<dbReference type="EMBL" id="PVXP01000005">
    <property type="protein sequence ID" value="PRR86349.1"/>
    <property type="molecule type" value="Genomic_DNA"/>
</dbReference>
<evidence type="ECO:0000259" key="12">
    <source>
        <dbReference type="Pfam" id="PF02687"/>
    </source>
</evidence>
<feature type="transmembrane region" description="Helical" evidence="11">
    <location>
        <begin position="33"/>
        <end position="56"/>
    </location>
</feature>
<keyword evidence="5 10" id="KW-0132">Cell division</keyword>
<dbReference type="Pfam" id="PF18075">
    <property type="entry name" value="FtsX_ECD"/>
    <property type="match status" value="1"/>
</dbReference>
<sequence>MSKGVHTVMRISAMGFFIKDAFRSLKRNKTISIAAAATVAATLFIFGISMLTMLTIKQGVLEIQSKVEVKVYLEDKITTSQKRDIENKIKDMDGIVSLNYETKGQALDKFKNQLGEQNKSLVEGLDKDNPIPSSYIVKVEKPEIISQVVDNIKGMPGIYSIQDGRGIVDKVIAITRTIKWVGSIIFVVLIGVSLFLIGNTIKITVYSRRKEIGIMKYIGATDWFIRWPFIIEGIIIGVVGAVVSNIILYYLYRVLYVKASAAFMMIQLISPQYVLTSMLALFVLAGVIIGGAGSVVSVRKFLNV</sequence>
<dbReference type="InterPro" id="IPR004513">
    <property type="entry name" value="FtsX"/>
</dbReference>
<evidence type="ECO:0000256" key="3">
    <source>
        <dbReference type="ARBA" id="ARBA00021907"/>
    </source>
</evidence>
<dbReference type="GO" id="GO:0005886">
    <property type="term" value="C:plasma membrane"/>
    <property type="evidence" value="ECO:0007669"/>
    <property type="project" value="UniProtKB-SubCell"/>
</dbReference>
<comment type="similarity">
    <text evidence="2 10">Belongs to the ABC-4 integral membrane protein family. FtsX subfamily.</text>
</comment>
<keyword evidence="7 11" id="KW-1133">Transmembrane helix</keyword>
<comment type="function">
    <text evidence="10">Part of the ABC transporter FtsEX involved in asymmetric cellular division facilitating the initiation of sporulation.</text>
</comment>
<dbReference type="Gene3D" id="3.30.70.3040">
    <property type="match status" value="1"/>
</dbReference>
<dbReference type="NCBIfam" id="NF038347">
    <property type="entry name" value="FtsX_Gpos"/>
    <property type="match status" value="1"/>
</dbReference>
<evidence type="ECO:0000313" key="14">
    <source>
        <dbReference type="EMBL" id="PRR86349.1"/>
    </source>
</evidence>
<keyword evidence="15" id="KW-1185">Reference proteome</keyword>
<dbReference type="InterPro" id="IPR058204">
    <property type="entry name" value="FtsX_firmicutes-type"/>
</dbReference>
<evidence type="ECO:0000256" key="2">
    <source>
        <dbReference type="ARBA" id="ARBA00007379"/>
    </source>
</evidence>
<dbReference type="GO" id="GO:0051301">
    <property type="term" value="P:cell division"/>
    <property type="evidence" value="ECO:0007669"/>
    <property type="project" value="UniProtKB-KW"/>
</dbReference>
<dbReference type="PANTHER" id="PTHR47755:SF1">
    <property type="entry name" value="CELL DIVISION PROTEIN FTSX"/>
    <property type="match status" value="1"/>
</dbReference>
<evidence type="ECO:0000256" key="1">
    <source>
        <dbReference type="ARBA" id="ARBA00004651"/>
    </source>
</evidence>
<evidence type="ECO:0000256" key="10">
    <source>
        <dbReference type="PIRNR" id="PIRNR003097"/>
    </source>
</evidence>
<evidence type="ECO:0000256" key="5">
    <source>
        <dbReference type="ARBA" id="ARBA00022618"/>
    </source>
</evidence>
<keyword evidence="9 10" id="KW-0131">Cell cycle</keyword>
<evidence type="ECO:0000256" key="4">
    <source>
        <dbReference type="ARBA" id="ARBA00022475"/>
    </source>
</evidence>
<feature type="domain" description="FtsX extracellular" evidence="13">
    <location>
        <begin position="67"/>
        <end position="161"/>
    </location>
</feature>
<dbReference type="PIRSF" id="PIRSF003097">
    <property type="entry name" value="FtsX"/>
    <property type="match status" value="1"/>
</dbReference>
<accession>A0A2T0BR51</accession>
<dbReference type="Pfam" id="PF02687">
    <property type="entry name" value="FtsX"/>
    <property type="match status" value="1"/>
</dbReference>
<feature type="domain" description="ABC3 transporter permease C-terminal" evidence="12">
    <location>
        <begin position="184"/>
        <end position="300"/>
    </location>
</feature>
<organism evidence="14 15">
    <name type="scientific">Clostridium luticellarii</name>
    <dbReference type="NCBI Taxonomy" id="1691940"/>
    <lineage>
        <taxon>Bacteria</taxon>
        <taxon>Bacillati</taxon>
        <taxon>Bacillota</taxon>
        <taxon>Clostridia</taxon>
        <taxon>Eubacteriales</taxon>
        <taxon>Clostridiaceae</taxon>
        <taxon>Clostridium</taxon>
    </lineage>
</organism>
<dbReference type="InterPro" id="IPR040690">
    <property type="entry name" value="FtsX_ECD"/>
</dbReference>